<organism evidence="1 2">
    <name type="scientific">Candidatus Propionivibrio aalborgensis</name>
    <dbReference type="NCBI Taxonomy" id="1860101"/>
    <lineage>
        <taxon>Bacteria</taxon>
        <taxon>Pseudomonadati</taxon>
        <taxon>Pseudomonadota</taxon>
        <taxon>Betaproteobacteria</taxon>
        <taxon>Rhodocyclales</taxon>
        <taxon>Rhodocyclaceae</taxon>
        <taxon>Propionivibrio</taxon>
    </lineage>
</organism>
<dbReference type="AlphaFoldDB" id="A0A1A8XJF5"/>
<keyword evidence="2" id="KW-1185">Reference proteome</keyword>
<accession>A0A1A8XJF5</accession>
<dbReference type="EMBL" id="FLQY01000035">
    <property type="protein sequence ID" value="SBT04522.1"/>
    <property type="molecule type" value="Genomic_DNA"/>
</dbReference>
<sequence length="201" mass="21629">MAFPSFFAEVPSVVMHDRLAEFLGAAEAGIIEYRYVDAVKLAGHSCPTVAGAYLLTRRVLAALYPDELPERGEIEVSFRDAQEEGVAGVMAAVVGLITGAAGIGGFKGIAGQFSRRNLLGFEALDLPGGIAFTRRDNGRMLSASLHLERVTPDPRTGPLLQRLLAGERDPAVAEAFTSLWQDRVRRILIDHGDDPELVSLA</sequence>
<gene>
    <name evidence="1" type="ORF">PROAA_130035</name>
</gene>
<protein>
    <recommendedName>
        <fullName evidence="3">Formylmethanofuran dehydrogenase subunit E domain-containing protein</fullName>
    </recommendedName>
</protein>
<dbReference type="Proteomes" id="UP000199600">
    <property type="component" value="Unassembled WGS sequence"/>
</dbReference>
<name>A0A1A8XJF5_9RHOO</name>
<dbReference type="RefSeq" id="WP_186409822.1">
    <property type="nucleotide sequence ID" value="NZ_FLQY01000035.1"/>
</dbReference>
<evidence type="ECO:0008006" key="3">
    <source>
        <dbReference type="Google" id="ProtNLM"/>
    </source>
</evidence>
<evidence type="ECO:0000313" key="1">
    <source>
        <dbReference type="EMBL" id="SBT04522.1"/>
    </source>
</evidence>
<evidence type="ECO:0000313" key="2">
    <source>
        <dbReference type="Proteomes" id="UP000199600"/>
    </source>
</evidence>
<reference evidence="1 2" key="1">
    <citation type="submission" date="2016-06" db="EMBL/GenBank/DDBJ databases">
        <authorList>
            <person name="Kjaerup R.B."/>
            <person name="Dalgaard T.S."/>
            <person name="Juul-Madsen H.R."/>
        </authorList>
    </citation>
    <scope>NUCLEOTIDE SEQUENCE [LARGE SCALE GENOMIC DNA]</scope>
    <source>
        <strain evidence="1">2</strain>
    </source>
</reference>
<proteinExistence type="predicted"/>